<protein>
    <submittedName>
        <fullName evidence="2">NADP-dependent oxidoreductase</fullName>
    </submittedName>
</protein>
<dbReference type="InterPro" id="IPR013154">
    <property type="entry name" value="ADH-like_N"/>
</dbReference>
<dbReference type="CDD" id="cd05289">
    <property type="entry name" value="MDR_like_2"/>
    <property type="match status" value="1"/>
</dbReference>
<dbReference type="RefSeq" id="WP_135398685.1">
    <property type="nucleotide sequence ID" value="NZ_SRMB01000006.1"/>
</dbReference>
<keyword evidence="3" id="KW-1185">Reference proteome</keyword>
<dbReference type="SUPFAM" id="SSF51735">
    <property type="entry name" value="NAD(P)-binding Rossmann-fold domains"/>
    <property type="match status" value="1"/>
</dbReference>
<dbReference type="PANTHER" id="PTHR44013:SF1">
    <property type="entry name" value="ZINC-TYPE ALCOHOL DEHYDROGENASE-LIKE PROTEIN C16A3.02C"/>
    <property type="match status" value="1"/>
</dbReference>
<dbReference type="Gene3D" id="3.40.50.720">
    <property type="entry name" value="NAD(P)-binding Rossmann-like Domain"/>
    <property type="match status" value="1"/>
</dbReference>
<dbReference type="Gene3D" id="3.90.180.10">
    <property type="entry name" value="Medium-chain alcohol dehydrogenases, catalytic domain"/>
    <property type="match status" value="1"/>
</dbReference>
<accession>A0A4Z0PZS7</accession>
<dbReference type="InterPro" id="IPR036291">
    <property type="entry name" value="NAD(P)-bd_dom_sf"/>
</dbReference>
<dbReference type="EMBL" id="SRMB01000006">
    <property type="protein sequence ID" value="TGE22746.1"/>
    <property type="molecule type" value="Genomic_DNA"/>
</dbReference>
<dbReference type="InterPro" id="IPR011032">
    <property type="entry name" value="GroES-like_sf"/>
</dbReference>
<dbReference type="Pfam" id="PF08240">
    <property type="entry name" value="ADH_N"/>
    <property type="match status" value="1"/>
</dbReference>
<dbReference type="SUPFAM" id="SSF50129">
    <property type="entry name" value="GroES-like"/>
    <property type="match status" value="1"/>
</dbReference>
<dbReference type="PANTHER" id="PTHR44013">
    <property type="entry name" value="ZINC-TYPE ALCOHOL DEHYDROGENASE-LIKE PROTEIN C16A3.02C"/>
    <property type="match status" value="1"/>
</dbReference>
<dbReference type="SMART" id="SM00829">
    <property type="entry name" value="PKS_ER"/>
    <property type="match status" value="1"/>
</dbReference>
<dbReference type="Pfam" id="PF13602">
    <property type="entry name" value="ADH_zinc_N_2"/>
    <property type="match status" value="1"/>
</dbReference>
<dbReference type="OrthoDB" id="648910at2"/>
<name>A0A4Z0PZS7_9BACT</name>
<evidence type="ECO:0000313" key="3">
    <source>
        <dbReference type="Proteomes" id="UP000298471"/>
    </source>
</evidence>
<dbReference type="InterPro" id="IPR020843">
    <property type="entry name" value="ER"/>
</dbReference>
<dbReference type="InterPro" id="IPR052733">
    <property type="entry name" value="Chloroplast_QOR"/>
</dbReference>
<gene>
    <name evidence="2" type="ORF">E5K02_23750</name>
</gene>
<sequence length="321" mass="34396">MKAIALTAVGPPENLVLVDLPVPRITADQVLVQVKAVSVNPAEAFGRRNQEALNFLYKLRGDEPHVVLGWDISGVVVEVGAAVTTLRPGDEVFGMVNYLQHAQGYAEYVAASPIDLALKPATISHAEAAGATLAALTAWQSLVTDGQLQAGEKIVILGASGGVGHYAVQIAKHLGAYVVAVGSPDNKDFLLQLGADEFIDYTSQRFEELVTDADLVHDAVWSDAEPRHIERSVRALKPGGRLMSLVTYFDDEFHALLKTKHLTGYKVSVQPNAADLARIAELLATGALKTHVSHTFPLAEMHRAHALIQTKNAVGKVIVTL</sequence>
<reference evidence="2 3" key="1">
    <citation type="submission" date="2019-04" db="EMBL/GenBank/DDBJ databases">
        <authorList>
            <person name="Feng G."/>
            <person name="Zhang J."/>
            <person name="Zhu H."/>
        </authorList>
    </citation>
    <scope>NUCLEOTIDE SEQUENCE [LARGE SCALE GENOMIC DNA]</scope>
    <source>
        <strain evidence="2 3">9PBR-1</strain>
    </source>
</reference>
<dbReference type="GO" id="GO:0016491">
    <property type="term" value="F:oxidoreductase activity"/>
    <property type="evidence" value="ECO:0007669"/>
    <property type="project" value="InterPro"/>
</dbReference>
<dbReference type="Proteomes" id="UP000298471">
    <property type="component" value="Unassembled WGS sequence"/>
</dbReference>
<organism evidence="2 3">
    <name type="scientific">Hymenobacter metallicola</name>
    <dbReference type="NCBI Taxonomy" id="2563114"/>
    <lineage>
        <taxon>Bacteria</taxon>
        <taxon>Pseudomonadati</taxon>
        <taxon>Bacteroidota</taxon>
        <taxon>Cytophagia</taxon>
        <taxon>Cytophagales</taxon>
        <taxon>Hymenobacteraceae</taxon>
        <taxon>Hymenobacter</taxon>
    </lineage>
</organism>
<evidence type="ECO:0000259" key="1">
    <source>
        <dbReference type="SMART" id="SM00829"/>
    </source>
</evidence>
<dbReference type="AlphaFoldDB" id="A0A4Z0PZS7"/>
<comment type="caution">
    <text evidence="2">The sequence shown here is derived from an EMBL/GenBank/DDBJ whole genome shotgun (WGS) entry which is preliminary data.</text>
</comment>
<proteinExistence type="predicted"/>
<feature type="domain" description="Enoyl reductase (ER)" evidence="1">
    <location>
        <begin position="10"/>
        <end position="319"/>
    </location>
</feature>
<evidence type="ECO:0000313" key="2">
    <source>
        <dbReference type="EMBL" id="TGE22746.1"/>
    </source>
</evidence>